<evidence type="ECO:0000313" key="3">
    <source>
        <dbReference type="Proteomes" id="UP000691718"/>
    </source>
</evidence>
<dbReference type="Proteomes" id="UP000691718">
    <property type="component" value="Unassembled WGS sequence"/>
</dbReference>
<reference evidence="2" key="1">
    <citation type="submission" date="2021-04" db="EMBL/GenBank/DDBJ databases">
        <authorList>
            <person name="Tunstrom K."/>
        </authorList>
    </citation>
    <scope>NUCLEOTIDE SEQUENCE</scope>
</reference>
<feature type="chain" id="PRO_5035925120" evidence="1">
    <location>
        <begin position="20"/>
        <end position="115"/>
    </location>
</feature>
<organism evidence="2 3">
    <name type="scientific">Parnassius apollo</name>
    <name type="common">Apollo butterfly</name>
    <name type="synonym">Papilio apollo</name>
    <dbReference type="NCBI Taxonomy" id="110799"/>
    <lineage>
        <taxon>Eukaryota</taxon>
        <taxon>Metazoa</taxon>
        <taxon>Ecdysozoa</taxon>
        <taxon>Arthropoda</taxon>
        <taxon>Hexapoda</taxon>
        <taxon>Insecta</taxon>
        <taxon>Pterygota</taxon>
        <taxon>Neoptera</taxon>
        <taxon>Endopterygota</taxon>
        <taxon>Lepidoptera</taxon>
        <taxon>Glossata</taxon>
        <taxon>Ditrysia</taxon>
        <taxon>Papilionoidea</taxon>
        <taxon>Papilionidae</taxon>
        <taxon>Parnassiinae</taxon>
        <taxon>Parnassini</taxon>
        <taxon>Parnassius</taxon>
        <taxon>Parnassius</taxon>
    </lineage>
</organism>
<protein>
    <submittedName>
        <fullName evidence="2">(apollo) hypothetical protein</fullName>
    </submittedName>
</protein>
<proteinExistence type="predicted"/>
<keyword evidence="1" id="KW-0732">Signal</keyword>
<sequence length="115" mass="12815">MRAVILLFVLTISLYSADGDHLVVGNVADRVVLADHTTVEYNAFPFMKRVKYYFFSSPDNKRIQGIQVLDNLHSKASVNVTAGGVGHSFVNLRMKSERGKGLSYDIGIYVSPDYQ</sequence>
<accession>A0A8S3X8U2</accession>
<dbReference type="Pfam" id="PF15868">
    <property type="entry name" value="MBF2"/>
    <property type="match status" value="1"/>
</dbReference>
<evidence type="ECO:0000313" key="2">
    <source>
        <dbReference type="EMBL" id="CAG5005671.1"/>
    </source>
</evidence>
<comment type="caution">
    <text evidence="2">The sequence shown here is derived from an EMBL/GenBank/DDBJ whole genome shotgun (WGS) entry which is preliminary data.</text>
</comment>
<dbReference type="InterPro" id="IPR031734">
    <property type="entry name" value="MBF2"/>
</dbReference>
<feature type="signal peptide" evidence="1">
    <location>
        <begin position="1"/>
        <end position="19"/>
    </location>
</feature>
<dbReference type="AlphaFoldDB" id="A0A8S3X8U2"/>
<dbReference type="EMBL" id="CAJQZP010000978">
    <property type="protein sequence ID" value="CAG5005671.1"/>
    <property type="molecule type" value="Genomic_DNA"/>
</dbReference>
<evidence type="ECO:0000256" key="1">
    <source>
        <dbReference type="SAM" id="SignalP"/>
    </source>
</evidence>
<keyword evidence="3" id="KW-1185">Reference proteome</keyword>
<dbReference type="OrthoDB" id="7182232at2759"/>
<gene>
    <name evidence="2" type="ORF">PAPOLLO_LOCUS14610</name>
</gene>
<name>A0A8S3X8U2_PARAO</name>